<gene>
    <name evidence="6" type="ORF">HNQ64_000573</name>
</gene>
<evidence type="ECO:0000313" key="6">
    <source>
        <dbReference type="EMBL" id="MBB5036339.1"/>
    </source>
</evidence>
<dbReference type="Proteomes" id="UP000534294">
    <property type="component" value="Unassembled WGS sequence"/>
</dbReference>
<keyword evidence="2" id="KW-0949">S-adenosyl-L-methionine</keyword>
<evidence type="ECO:0000256" key="4">
    <source>
        <dbReference type="ARBA" id="ARBA00023004"/>
    </source>
</evidence>
<dbReference type="GO" id="GO:0003824">
    <property type="term" value="F:catalytic activity"/>
    <property type="evidence" value="ECO:0007669"/>
    <property type="project" value="InterPro"/>
</dbReference>
<comment type="caution">
    <text evidence="6">The sequence shown here is derived from an EMBL/GenBank/DDBJ whole genome shotgun (WGS) entry which is preliminary data.</text>
</comment>
<name>A0A7W7YHQ6_9BACT</name>
<sequence>MNFNTIDTLQYSSKLRAKAIRLDTKELLVAKLSGTSQEIDITDPTNCGGVGRIRHFRRWTALGWPENSLPIDPANHKLGIDSGDVALAQVFQNAACNWRCWYCYVPFDLLKADEQKGLWLTADELVDRYRAHEHPPAIIDLSGGQPDLTPEWIPWTMDALEKGGLSERTFLWSDDNLSTDFFWTKLSTSEIDRVVSYRNYAKVGCFKGFDSSSFSFNTRAAPALFDQQFSIFKKIVSLGIDVYGYATFTAPDNKAIDAKMTEFVDRLQAISPLLPLRVVPLCVSAFRPAQDEMRINAVHQKSMEIQQEAIKCWNLEIESRFSLHQRNLPIYEVAI</sequence>
<evidence type="ECO:0000256" key="2">
    <source>
        <dbReference type="ARBA" id="ARBA00022691"/>
    </source>
</evidence>
<evidence type="ECO:0000256" key="1">
    <source>
        <dbReference type="ARBA" id="ARBA00001966"/>
    </source>
</evidence>
<keyword evidence="3" id="KW-0479">Metal-binding</keyword>
<dbReference type="GO" id="GO:0046872">
    <property type="term" value="F:metal ion binding"/>
    <property type="evidence" value="ECO:0007669"/>
    <property type="project" value="UniProtKB-KW"/>
</dbReference>
<evidence type="ECO:0000313" key="7">
    <source>
        <dbReference type="Proteomes" id="UP000534294"/>
    </source>
</evidence>
<dbReference type="SFLD" id="SFLDS00029">
    <property type="entry name" value="Radical_SAM"/>
    <property type="match status" value="1"/>
</dbReference>
<keyword evidence="4" id="KW-0408">Iron</keyword>
<keyword evidence="5" id="KW-0411">Iron-sulfur</keyword>
<dbReference type="InterPro" id="IPR007197">
    <property type="entry name" value="rSAM"/>
</dbReference>
<dbReference type="GO" id="GO:0051536">
    <property type="term" value="F:iron-sulfur cluster binding"/>
    <property type="evidence" value="ECO:0007669"/>
    <property type="project" value="UniProtKB-KW"/>
</dbReference>
<proteinExistence type="predicted"/>
<protein>
    <submittedName>
        <fullName evidence="6">Putative Fe-S cluster-containing radical SAM superfamily protein</fullName>
    </submittedName>
</protein>
<reference evidence="6 7" key="1">
    <citation type="submission" date="2020-08" db="EMBL/GenBank/DDBJ databases">
        <title>Genomic Encyclopedia of Type Strains, Phase IV (KMG-IV): sequencing the most valuable type-strain genomes for metagenomic binning, comparative biology and taxonomic classification.</title>
        <authorList>
            <person name="Goeker M."/>
        </authorList>
    </citation>
    <scope>NUCLEOTIDE SEQUENCE [LARGE SCALE GENOMIC DNA]</scope>
    <source>
        <strain evidence="6 7">DSM 12251</strain>
    </source>
</reference>
<dbReference type="InterPro" id="IPR013785">
    <property type="entry name" value="Aldolase_TIM"/>
</dbReference>
<evidence type="ECO:0000256" key="3">
    <source>
        <dbReference type="ARBA" id="ARBA00022723"/>
    </source>
</evidence>
<dbReference type="EMBL" id="JACHIF010000001">
    <property type="protein sequence ID" value="MBB5036339.1"/>
    <property type="molecule type" value="Genomic_DNA"/>
</dbReference>
<keyword evidence="7" id="KW-1185">Reference proteome</keyword>
<accession>A0A7W7YHQ6</accession>
<dbReference type="Gene3D" id="3.20.20.70">
    <property type="entry name" value="Aldolase class I"/>
    <property type="match status" value="1"/>
</dbReference>
<evidence type="ECO:0000256" key="5">
    <source>
        <dbReference type="ARBA" id="ARBA00023014"/>
    </source>
</evidence>
<dbReference type="SUPFAM" id="SSF102114">
    <property type="entry name" value="Radical SAM enzymes"/>
    <property type="match status" value="1"/>
</dbReference>
<dbReference type="InterPro" id="IPR058240">
    <property type="entry name" value="rSAM_sf"/>
</dbReference>
<dbReference type="RefSeq" id="WP_184205122.1">
    <property type="nucleotide sequence ID" value="NZ_JACHIF010000001.1"/>
</dbReference>
<comment type="cofactor">
    <cofactor evidence="1">
        <name>[4Fe-4S] cluster</name>
        <dbReference type="ChEBI" id="CHEBI:49883"/>
    </cofactor>
</comment>
<organism evidence="6 7">
    <name type="scientific">Prosthecobacter dejongeii</name>
    <dbReference type="NCBI Taxonomy" id="48465"/>
    <lineage>
        <taxon>Bacteria</taxon>
        <taxon>Pseudomonadati</taxon>
        <taxon>Verrucomicrobiota</taxon>
        <taxon>Verrucomicrobiia</taxon>
        <taxon>Verrucomicrobiales</taxon>
        <taxon>Verrucomicrobiaceae</taxon>
        <taxon>Prosthecobacter</taxon>
    </lineage>
</organism>
<dbReference type="AlphaFoldDB" id="A0A7W7YHQ6"/>